<keyword evidence="4 8" id="KW-1003">Cell membrane</keyword>
<dbReference type="EMBL" id="CP000301">
    <property type="protein sequence ID" value="ABD86632.1"/>
    <property type="molecule type" value="Genomic_DNA"/>
</dbReference>
<dbReference type="InterPro" id="IPR003784">
    <property type="entry name" value="BioY"/>
</dbReference>
<accession>Q21AF4</accession>
<evidence type="ECO:0000256" key="2">
    <source>
        <dbReference type="ARBA" id="ARBA00010692"/>
    </source>
</evidence>
<dbReference type="STRING" id="316056.RPC_1068"/>
<evidence type="ECO:0000256" key="8">
    <source>
        <dbReference type="PIRNR" id="PIRNR016661"/>
    </source>
</evidence>
<dbReference type="Gene3D" id="1.10.1760.20">
    <property type="match status" value="1"/>
</dbReference>
<feature type="transmembrane region" description="Helical" evidence="9">
    <location>
        <begin position="86"/>
        <end position="112"/>
    </location>
</feature>
<gene>
    <name evidence="10" type="ordered locus">RPC_1068</name>
</gene>
<evidence type="ECO:0000256" key="5">
    <source>
        <dbReference type="ARBA" id="ARBA00022692"/>
    </source>
</evidence>
<dbReference type="RefSeq" id="WP_011471537.1">
    <property type="nucleotide sequence ID" value="NC_007925.1"/>
</dbReference>
<sequence>MTPQSTIALGTRDLALIGLSAGLIVALGAVPPIVVGILPVPITLQSFGVMLAGLMFGPKRGALACLTVLALVAVGLPVLSGGRGGLAVFAGPSAGYLLAWMPAAYIIGFLATRAEALQRPLARSAAYLFVTVLGGVIVLNLGGVLWLAAVSHISVTTVIAGSLVFMPGDLIKAVLAVLVVRRVEALLTLPRV</sequence>
<comment type="subcellular location">
    <subcellularLocation>
        <location evidence="1 8">Cell membrane</location>
        <topology evidence="1 8">Multi-pass membrane protein</topology>
    </subcellularLocation>
</comment>
<dbReference type="HOGENOM" id="CLU_077931_0_1_5"/>
<evidence type="ECO:0000256" key="7">
    <source>
        <dbReference type="ARBA" id="ARBA00023136"/>
    </source>
</evidence>
<proteinExistence type="inferred from homology"/>
<feature type="transmembrane region" description="Helical" evidence="9">
    <location>
        <begin position="15"/>
        <end position="40"/>
    </location>
</feature>
<dbReference type="AlphaFoldDB" id="Q21AF4"/>
<feature type="transmembrane region" description="Helical" evidence="9">
    <location>
        <begin position="61"/>
        <end position="80"/>
    </location>
</feature>
<dbReference type="Pfam" id="PF02632">
    <property type="entry name" value="BioY"/>
    <property type="match status" value="1"/>
</dbReference>
<dbReference type="TCDB" id="2.A.88.1.5">
    <property type="family name" value="the vitamin uptake transporter (vut) family"/>
</dbReference>
<dbReference type="GO" id="GO:0015225">
    <property type="term" value="F:biotin transmembrane transporter activity"/>
    <property type="evidence" value="ECO:0007669"/>
    <property type="project" value="UniProtKB-UniRule"/>
</dbReference>
<evidence type="ECO:0000313" key="10">
    <source>
        <dbReference type="EMBL" id="ABD86632.1"/>
    </source>
</evidence>
<dbReference type="GO" id="GO:0005886">
    <property type="term" value="C:plasma membrane"/>
    <property type="evidence" value="ECO:0007669"/>
    <property type="project" value="UniProtKB-SubCell"/>
</dbReference>
<evidence type="ECO:0000256" key="3">
    <source>
        <dbReference type="ARBA" id="ARBA00022448"/>
    </source>
</evidence>
<organism evidence="10">
    <name type="scientific">Rhodopseudomonas palustris (strain BisB18)</name>
    <dbReference type="NCBI Taxonomy" id="316056"/>
    <lineage>
        <taxon>Bacteria</taxon>
        <taxon>Pseudomonadati</taxon>
        <taxon>Pseudomonadota</taxon>
        <taxon>Alphaproteobacteria</taxon>
        <taxon>Hyphomicrobiales</taxon>
        <taxon>Nitrobacteraceae</taxon>
        <taxon>Rhodopseudomonas</taxon>
    </lineage>
</organism>
<dbReference type="KEGG" id="rpc:RPC_1068"/>
<dbReference type="PANTHER" id="PTHR34295:SF4">
    <property type="entry name" value="BIOTIN TRANSPORTER BIOY-RELATED"/>
    <property type="match status" value="1"/>
</dbReference>
<reference evidence="10" key="1">
    <citation type="submission" date="2006-03" db="EMBL/GenBank/DDBJ databases">
        <title>Complete sequence of Rhodopseudomonas palustris BisB18.</title>
        <authorList>
            <consortium name="US DOE Joint Genome Institute"/>
            <person name="Copeland A."/>
            <person name="Lucas S."/>
            <person name="Lapidus A."/>
            <person name="Barry K."/>
            <person name="Detter J.C."/>
            <person name="Glavina del Rio T."/>
            <person name="Hammon N."/>
            <person name="Israni S."/>
            <person name="Dalin E."/>
            <person name="Tice H."/>
            <person name="Pitluck S."/>
            <person name="Chain P."/>
            <person name="Malfatti S."/>
            <person name="Shin M."/>
            <person name="Vergez L."/>
            <person name="Schmutz J."/>
            <person name="Larimer F."/>
            <person name="Land M."/>
            <person name="Hauser L."/>
            <person name="Pelletier D.A."/>
            <person name="Kyrpides N."/>
            <person name="Anderson I."/>
            <person name="Oda Y."/>
            <person name="Harwood C.S."/>
            <person name="Richardson P."/>
        </authorList>
    </citation>
    <scope>NUCLEOTIDE SEQUENCE [LARGE SCALE GENOMIC DNA]</scope>
    <source>
        <strain evidence="10">BisB18</strain>
    </source>
</reference>
<protein>
    <recommendedName>
        <fullName evidence="8">Biotin transporter</fullName>
    </recommendedName>
</protein>
<evidence type="ECO:0000256" key="9">
    <source>
        <dbReference type="SAM" id="Phobius"/>
    </source>
</evidence>
<dbReference type="PIRSF" id="PIRSF016661">
    <property type="entry name" value="BioY"/>
    <property type="match status" value="1"/>
</dbReference>
<evidence type="ECO:0000256" key="6">
    <source>
        <dbReference type="ARBA" id="ARBA00022989"/>
    </source>
</evidence>
<keyword evidence="5 9" id="KW-0812">Transmembrane</keyword>
<dbReference type="PANTHER" id="PTHR34295">
    <property type="entry name" value="BIOTIN TRANSPORTER BIOY"/>
    <property type="match status" value="1"/>
</dbReference>
<comment type="similarity">
    <text evidence="2 8">Belongs to the BioY family.</text>
</comment>
<feature type="transmembrane region" description="Helical" evidence="9">
    <location>
        <begin position="124"/>
        <end position="149"/>
    </location>
</feature>
<evidence type="ECO:0000256" key="1">
    <source>
        <dbReference type="ARBA" id="ARBA00004651"/>
    </source>
</evidence>
<evidence type="ECO:0000256" key="4">
    <source>
        <dbReference type="ARBA" id="ARBA00022475"/>
    </source>
</evidence>
<keyword evidence="3 8" id="KW-0813">Transport</keyword>
<name>Q21AF4_RHOPB</name>
<keyword evidence="6 9" id="KW-1133">Transmembrane helix</keyword>
<dbReference type="OrthoDB" id="9803495at2"/>
<feature type="transmembrane region" description="Helical" evidence="9">
    <location>
        <begin position="155"/>
        <end position="180"/>
    </location>
</feature>
<keyword evidence="7 8" id="KW-0472">Membrane</keyword>
<dbReference type="eggNOG" id="COG1268">
    <property type="taxonomic scope" value="Bacteria"/>
</dbReference>